<dbReference type="REBASE" id="243595">
    <property type="entry name" value="M.Aba5078ORF1370P"/>
</dbReference>
<evidence type="ECO:0000313" key="9">
    <source>
        <dbReference type="EMBL" id="AKA29881.1"/>
    </source>
</evidence>
<dbReference type="PROSITE" id="PS51679">
    <property type="entry name" value="SAM_MT_C5"/>
    <property type="match status" value="1"/>
</dbReference>
<comment type="catalytic activity">
    <reaction evidence="6">
        <text>a 2'-deoxycytidine in DNA + S-adenosyl-L-methionine = a 5-methyl-2'-deoxycytidine in DNA + S-adenosyl-L-homocysteine + H(+)</text>
        <dbReference type="Rhea" id="RHEA:13681"/>
        <dbReference type="Rhea" id="RHEA-COMP:11369"/>
        <dbReference type="Rhea" id="RHEA-COMP:11370"/>
        <dbReference type="ChEBI" id="CHEBI:15378"/>
        <dbReference type="ChEBI" id="CHEBI:57856"/>
        <dbReference type="ChEBI" id="CHEBI:59789"/>
        <dbReference type="ChEBI" id="CHEBI:85452"/>
        <dbReference type="ChEBI" id="CHEBI:85454"/>
        <dbReference type="EC" id="2.1.1.37"/>
    </reaction>
</comment>
<evidence type="ECO:0000256" key="2">
    <source>
        <dbReference type="ARBA" id="ARBA00022603"/>
    </source>
</evidence>
<dbReference type="GO" id="GO:0009307">
    <property type="term" value="P:DNA restriction-modification system"/>
    <property type="evidence" value="ECO:0007669"/>
    <property type="project" value="UniProtKB-KW"/>
</dbReference>
<dbReference type="GO" id="GO:0003677">
    <property type="term" value="F:DNA binding"/>
    <property type="evidence" value="ECO:0007669"/>
    <property type="project" value="TreeGrafter"/>
</dbReference>
<comment type="similarity">
    <text evidence="7 8">Belongs to the class I-like SAM-binding methyltransferase superfamily. C5-methyltransferase family.</text>
</comment>
<keyword evidence="2 7" id="KW-0489">Methyltransferase</keyword>
<dbReference type="Proteomes" id="UP000439424">
    <property type="component" value="Unassembled WGS sequence"/>
</dbReference>
<dbReference type="InterPro" id="IPR050390">
    <property type="entry name" value="C5-Methyltransferase"/>
</dbReference>
<dbReference type="REBASE" id="208375">
    <property type="entry name" value="M.AbaA85ORF3787P"/>
</dbReference>
<evidence type="ECO:0000256" key="5">
    <source>
        <dbReference type="ARBA" id="ARBA00022747"/>
    </source>
</evidence>
<evidence type="ECO:0000313" key="12">
    <source>
        <dbReference type="Proteomes" id="UP000439424"/>
    </source>
</evidence>
<dbReference type="SUPFAM" id="SSF53335">
    <property type="entry name" value="S-adenosyl-L-methionine-dependent methyltransferases"/>
    <property type="match status" value="1"/>
</dbReference>
<dbReference type="OrthoDB" id="9813719at2"/>
<gene>
    <name evidence="10" type="primary">dcm</name>
    <name evidence="9" type="ORF">ABUW_0086</name>
    <name evidence="10" type="ORF">GNY86_16940</name>
</gene>
<evidence type="ECO:0000313" key="10">
    <source>
        <dbReference type="EMBL" id="MVM93220.1"/>
    </source>
</evidence>
<dbReference type="GO" id="GO:0032259">
    <property type="term" value="P:methylation"/>
    <property type="evidence" value="ECO:0007669"/>
    <property type="project" value="UniProtKB-KW"/>
</dbReference>
<dbReference type="Gene3D" id="3.90.120.10">
    <property type="entry name" value="DNA Methylase, subunit A, domain 2"/>
    <property type="match status" value="1"/>
</dbReference>
<keyword evidence="3 7" id="KW-0808">Transferase</keyword>
<accession>A0A0D5YDQ8</accession>
<evidence type="ECO:0000256" key="1">
    <source>
        <dbReference type="ARBA" id="ARBA00011975"/>
    </source>
</evidence>
<keyword evidence="5" id="KW-0680">Restriction system</keyword>
<dbReference type="Pfam" id="PF00145">
    <property type="entry name" value="DNA_methylase"/>
    <property type="match status" value="1"/>
</dbReference>
<dbReference type="PANTHER" id="PTHR10629">
    <property type="entry name" value="CYTOSINE-SPECIFIC METHYLTRANSFERASE"/>
    <property type="match status" value="1"/>
</dbReference>
<reference evidence="9 11" key="1">
    <citation type="journal article" date="2015" name="J. Bacteriol.">
        <title>Resources for Genetic and Genomic Analysis of Emerging Pathogen Acinetobacter baumannii.</title>
        <authorList>
            <person name="Gallagher L.A."/>
            <person name="Ramage E."/>
            <person name="Weiss E.J."/>
            <person name="Radey M."/>
            <person name="Hayden H.S."/>
            <person name="Held K.G."/>
            <person name="Huse H.K."/>
            <person name="Zurawski D.V."/>
            <person name="Brittnacher M.J."/>
            <person name="Manoil C."/>
        </authorList>
    </citation>
    <scope>NUCLEOTIDE SEQUENCE [LARGE SCALE GENOMIC DNA]</scope>
    <source>
        <strain evidence="9 11">AB5075-UW</strain>
    </source>
</reference>
<dbReference type="EC" id="2.1.1.37" evidence="1"/>
<dbReference type="NCBIfam" id="TIGR00675">
    <property type="entry name" value="dcm"/>
    <property type="match status" value="1"/>
</dbReference>
<dbReference type="EMBL" id="WPIP01000175">
    <property type="protein sequence ID" value="MVM93220.1"/>
    <property type="molecule type" value="Genomic_DNA"/>
</dbReference>
<protein>
    <recommendedName>
        <fullName evidence="1">DNA (cytosine-5-)-methyltransferase</fullName>
        <ecNumber evidence="1">2.1.1.37</ecNumber>
    </recommendedName>
</protein>
<evidence type="ECO:0000256" key="7">
    <source>
        <dbReference type="PROSITE-ProRule" id="PRU01016"/>
    </source>
</evidence>
<dbReference type="REBASE" id="253796">
    <property type="entry name" value="M.Aba13421ORF92P"/>
</dbReference>
<dbReference type="Gene3D" id="3.40.50.150">
    <property type="entry name" value="Vaccinia Virus protein VP39"/>
    <property type="match status" value="1"/>
</dbReference>
<sequence>MKVIDFFSGCGGASEGLRQAGLDITIGLDFDIKAAETYQANFPEALFYNVDIRELDEKELAKAFKEKNREKEPLLFVACAPCQPFSTQNKSKSEDDIRRTLLDETHRFISKLKPEYILVENVPGLQKIDKEKDGPYKRFITFLESKKYKITEFIAKSEEYGVPQKRKRFVLLASKSGKIEIPAKTHGEGLEPIKTVRDFIGEFPAIKAGEIHPDDLWHRSPTLNERNLVRIQNTPEGGDRRHWPNHLINECHKAHSGHMDVYGRMSWDKPAPTLTTRCYSYSNGRFGHPDTNQHRAISVREASRLQTFPQDFIFKGSVVEASRQIGNAVPCEMAKQFGLSILKHYEEVKNKNGKD</sequence>
<dbReference type="RefSeq" id="WP_000862934.1">
    <property type="nucleotide sequence ID" value="NZ_AP031576.1"/>
</dbReference>
<dbReference type="GO" id="GO:0044027">
    <property type="term" value="P:negative regulation of gene expression via chromosomal CpG island methylation"/>
    <property type="evidence" value="ECO:0007669"/>
    <property type="project" value="TreeGrafter"/>
</dbReference>
<reference evidence="11" key="2">
    <citation type="submission" date="2015-03" db="EMBL/GenBank/DDBJ databases">
        <authorList>
            <person name="Gallagher L.A."/>
            <person name="Hayden H.S."/>
            <person name="Weiss E.J."/>
            <person name="Hager K.R."/>
            <person name="Ramage E."/>
            <person name="Radey M.R."/>
            <person name="Bydalek R."/>
            <person name="Manoil C."/>
            <person name="Miller S.I."/>
            <person name="Brittnacher M.J."/>
        </authorList>
    </citation>
    <scope>NUCLEOTIDE SEQUENCE [LARGE SCALE GENOMIC DNA]</scope>
    <source>
        <strain evidence="11">AB5075-UW</strain>
    </source>
</reference>
<feature type="active site" evidence="7">
    <location>
        <position position="82"/>
    </location>
</feature>
<dbReference type="PATRIC" id="fig|470.1314.peg.3203"/>
<organism evidence="9 11">
    <name type="scientific">Acinetobacter baumannii</name>
    <dbReference type="NCBI Taxonomy" id="470"/>
    <lineage>
        <taxon>Bacteria</taxon>
        <taxon>Pseudomonadati</taxon>
        <taxon>Pseudomonadota</taxon>
        <taxon>Gammaproteobacteria</taxon>
        <taxon>Moraxellales</taxon>
        <taxon>Moraxellaceae</taxon>
        <taxon>Acinetobacter</taxon>
        <taxon>Acinetobacter calcoaceticus/baumannii complex</taxon>
    </lineage>
</organism>
<reference evidence="10 12" key="3">
    <citation type="submission" date="2019-11" db="EMBL/GenBank/DDBJ databases">
        <title>Multidrug-resistant Acinetobacter baumannii moving toward extensively drug-resistant over fifteen years in South of Brazil.</title>
        <authorList>
            <person name="Fedrigo N.H."/>
            <person name="Cerdeira L."/>
            <person name="Fuga B."/>
            <person name="Marini P.V.B."/>
            <person name="Shinohara D.R."/>
            <person name="Carrara-Marroni F.E."/>
            <person name="Lincopan N."/>
            <person name="Tognim M.C.B."/>
        </authorList>
    </citation>
    <scope>NUCLEOTIDE SEQUENCE [LARGE SCALE GENOMIC DNA]</scope>
    <source>
        <strain evidence="10 12">Ac576</strain>
    </source>
</reference>
<dbReference type="GO" id="GO:0003886">
    <property type="term" value="F:DNA (cytosine-5-)-methyltransferase activity"/>
    <property type="evidence" value="ECO:0007669"/>
    <property type="project" value="UniProtKB-EC"/>
</dbReference>
<evidence type="ECO:0000256" key="4">
    <source>
        <dbReference type="ARBA" id="ARBA00022691"/>
    </source>
</evidence>
<proteinExistence type="inferred from homology"/>
<dbReference type="PRINTS" id="PR00105">
    <property type="entry name" value="C5METTRFRASE"/>
</dbReference>
<dbReference type="OMA" id="YGFSMHP"/>
<dbReference type="Proteomes" id="UP000032746">
    <property type="component" value="Chromosome"/>
</dbReference>
<evidence type="ECO:0000256" key="8">
    <source>
        <dbReference type="RuleBase" id="RU000416"/>
    </source>
</evidence>
<dbReference type="InterPro" id="IPR001525">
    <property type="entry name" value="C5_MeTfrase"/>
</dbReference>
<dbReference type="REBASE" id="108768">
    <property type="entry name" value="M.AbaUWORF86P"/>
</dbReference>
<dbReference type="AlphaFoldDB" id="A0A0D5YDQ8"/>
<dbReference type="PANTHER" id="PTHR10629:SF52">
    <property type="entry name" value="DNA (CYTOSINE-5)-METHYLTRANSFERASE 1"/>
    <property type="match status" value="1"/>
</dbReference>
<dbReference type="EMBL" id="CP008706">
    <property type="protein sequence ID" value="AKA29881.1"/>
    <property type="molecule type" value="Genomic_DNA"/>
</dbReference>
<name>A0A0D5YDQ8_ACIBA</name>
<evidence type="ECO:0000256" key="3">
    <source>
        <dbReference type="ARBA" id="ARBA00022679"/>
    </source>
</evidence>
<keyword evidence="4 7" id="KW-0949">S-adenosyl-L-methionine</keyword>
<evidence type="ECO:0000313" key="11">
    <source>
        <dbReference type="Proteomes" id="UP000032746"/>
    </source>
</evidence>
<evidence type="ECO:0000256" key="6">
    <source>
        <dbReference type="ARBA" id="ARBA00047422"/>
    </source>
</evidence>
<dbReference type="InterPro" id="IPR029063">
    <property type="entry name" value="SAM-dependent_MTases_sf"/>
</dbReference>